<dbReference type="EMBL" id="WIUZ02000005">
    <property type="protein sequence ID" value="KAF9786654.1"/>
    <property type="molecule type" value="Genomic_DNA"/>
</dbReference>
<accession>A0A9P6HJF3</accession>
<reference evidence="1" key="2">
    <citation type="submission" date="2020-11" db="EMBL/GenBank/DDBJ databases">
        <authorList>
            <consortium name="DOE Joint Genome Institute"/>
            <person name="Kuo A."/>
            <person name="Miyauchi S."/>
            <person name="Kiss E."/>
            <person name="Drula E."/>
            <person name="Kohler A."/>
            <person name="Sanchez-Garcia M."/>
            <person name="Andreopoulos B."/>
            <person name="Barry K.W."/>
            <person name="Bonito G."/>
            <person name="Buee M."/>
            <person name="Carver A."/>
            <person name="Chen C."/>
            <person name="Cichocki N."/>
            <person name="Clum A."/>
            <person name="Culley D."/>
            <person name="Crous P.W."/>
            <person name="Fauchery L."/>
            <person name="Girlanda M."/>
            <person name="Hayes R."/>
            <person name="Keri Z."/>
            <person name="Labutti K."/>
            <person name="Lipzen A."/>
            <person name="Lombard V."/>
            <person name="Magnuson J."/>
            <person name="Maillard F."/>
            <person name="Morin E."/>
            <person name="Murat C."/>
            <person name="Nolan M."/>
            <person name="Ohm R."/>
            <person name="Pangilinan J."/>
            <person name="Pereira M."/>
            <person name="Perotto S."/>
            <person name="Peter M."/>
            <person name="Riley R."/>
            <person name="Sitrit Y."/>
            <person name="Stielow B."/>
            <person name="Szollosi G."/>
            <person name="Zifcakova L."/>
            <person name="Stursova M."/>
            <person name="Spatafora J.W."/>
            <person name="Tedersoo L."/>
            <person name="Vaario L.-M."/>
            <person name="Yamada A."/>
            <person name="Yan M."/>
            <person name="Wang P."/>
            <person name="Xu J."/>
            <person name="Bruns T."/>
            <person name="Baldrian P."/>
            <person name="Vilgalys R."/>
            <person name="Henrissat B."/>
            <person name="Grigoriev I.V."/>
            <person name="Hibbett D."/>
            <person name="Nagy L.G."/>
            <person name="Martin F.M."/>
        </authorList>
    </citation>
    <scope>NUCLEOTIDE SEQUENCE</scope>
    <source>
        <strain evidence="1">UH-Tt-Lm1</strain>
    </source>
</reference>
<protein>
    <submittedName>
        <fullName evidence="1">Uncharacterized protein</fullName>
    </submittedName>
</protein>
<name>A0A9P6HJF3_9AGAM</name>
<organism evidence="1 2">
    <name type="scientific">Thelephora terrestris</name>
    <dbReference type="NCBI Taxonomy" id="56493"/>
    <lineage>
        <taxon>Eukaryota</taxon>
        <taxon>Fungi</taxon>
        <taxon>Dikarya</taxon>
        <taxon>Basidiomycota</taxon>
        <taxon>Agaricomycotina</taxon>
        <taxon>Agaricomycetes</taxon>
        <taxon>Thelephorales</taxon>
        <taxon>Thelephoraceae</taxon>
        <taxon>Thelephora</taxon>
    </lineage>
</organism>
<dbReference type="Proteomes" id="UP000736335">
    <property type="component" value="Unassembled WGS sequence"/>
</dbReference>
<evidence type="ECO:0000313" key="2">
    <source>
        <dbReference type="Proteomes" id="UP000736335"/>
    </source>
</evidence>
<sequence length="207" mass="22738">MAETMTTLGLDRIPSRLVSLVACRNNKPDVHTRILGRPVLQDLPDAVGDGRNCSETLPEALPLHESPCPMWIVMYPASISGASLQTGCIEFDSRRNQLVGHNVKCRPEIQLENGLEPLSPVHRWATTHLHEGANRTHIYLPEGWRVGRWSLEATSPTPGYASANTVSVRYAKHSPVGILDNTENGKKACWMSLIPFSPSRQASGKLG</sequence>
<gene>
    <name evidence="1" type="ORF">BJ322DRAFT_663309</name>
</gene>
<evidence type="ECO:0000313" key="1">
    <source>
        <dbReference type="EMBL" id="KAF9786654.1"/>
    </source>
</evidence>
<proteinExistence type="predicted"/>
<reference evidence="1" key="1">
    <citation type="journal article" date="2020" name="Nat. Commun.">
        <title>Large-scale genome sequencing of mycorrhizal fungi provides insights into the early evolution of symbiotic traits.</title>
        <authorList>
            <person name="Miyauchi S."/>
            <person name="Kiss E."/>
            <person name="Kuo A."/>
            <person name="Drula E."/>
            <person name="Kohler A."/>
            <person name="Sanchez-Garcia M."/>
            <person name="Morin E."/>
            <person name="Andreopoulos B."/>
            <person name="Barry K.W."/>
            <person name="Bonito G."/>
            <person name="Buee M."/>
            <person name="Carver A."/>
            <person name="Chen C."/>
            <person name="Cichocki N."/>
            <person name="Clum A."/>
            <person name="Culley D."/>
            <person name="Crous P.W."/>
            <person name="Fauchery L."/>
            <person name="Girlanda M."/>
            <person name="Hayes R.D."/>
            <person name="Keri Z."/>
            <person name="LaButti K."/>
            <person name="Lipzen A."/>
            <person name="Lombard V."/>
            <person name="Magnuson J."/>
            <person name="Maillard F."/>
            <person name="Murat C."/>
            <person name="Nolan M."/>
            <person name="Ohm R.A."/>
            <person name="Pangilinan J."/>
            <person name="Pereira M.F."/>
            <person name="Perotto S."/>
            <person name="Peter M."/>
            <person name="Pfister S."/>
            <person name="Riley R."/>
            <person name="Sitrit Y."/>
            <person name="Stielow J.B."/>
            <person name="Szollosi G."/>
            <person name="Zifcakova L."/>
            <person name="Stursova M."/>
            <person name="Spatafora J.W."/>
            <person name="Tedersoo L."/>
            <person name="Vaario L.M."/>
            <person name="Yamada A."/>
            <person name="Yan M."/>
            <person name="Wang P."/>
            <person name="Xu J."/>
            <person name="Bruns T."/>
            <person name="Baldrian P."/>
            <person name="Vilgalys R."/>
            <person name="Dunand C."/>
            <person name="Henrissat B."/>
            <person name="Grigoriev I.V."/>
            <person name="Hibbett D."/>
            <person name="Nagy L.G."/>
            <person name="Martin F.M."/>
        </authorList>
    </citation>
    <scope>NUCLEOTIDE SEQUENCE</scope>
    <source>
        <strain evidence="1">UH-Tt-Lm1</strain>
    </source>
</reference>
<keyword evidence="2" id="KW-1185">Reference proteome</keyword>
<comment type="caution">
    <text evidence="1">The sequence shown here is derived from an EMBL/GenBank/DDBJ whole genome shotgun (WGS) entry which is preliminary data.</text>
</comment>
<dbReference type="AlphaFoldDB" id="A0A9P6HJF3"/>